<dbReference type="GO" id="GO:0003924">
    <property type="term" value="F:GTPase activity"/>
    <property type="evidence" value="ECO:0007669"/>
    <property type="project" value="InterPro"/>
</dbReference>
<organism evidence="2">
    <name type="scientific">Candidatus Heimdallarchaeum aukensis</name>
    <dbReference type="NCBI Taxonomy" id="2876573"/>
    <lineage>
        <taxon>Archaea</taxon>
        <taxon>Promethearchaeati</taxon>
        <taxon>Candidatus Heimdallarchaeota</taxon>
        <taxon>Candidatus Heimdallarchaeia (ex Rinke et al. 2021) (nom. nud.)</taxon>
        <taxon>Candidatus Heimdallarchaeales</taxon>
        <taxon>Candidatus Heimdallarchaeaceae</taxon>
        <taxon>Candidatus Heimdallarchaeum</taxon>
    </lineage>
</organism>
<dbReference type="InterPro" id="IPR005225">
    <property type="entry name" value="Small_GTP-bd"/>
</dbReference>
<dbReference type="SMART" id="SM00175">
    <property type="entry name" value="RAB"/>
    <property type="match status" value="1"/>
</dbReference>
<dbReference type="PROSITE" id="PS51421">
    <property type="entry name" value="RAS"/>
    <property type="match status" value="1"/>
</dbReference>
<dbReference type="PRINTS" id="PR00449">
    <property type="entry name" value="RASTRNSFRMNG"/>
</dbReference>
<dbReference type="PROSITE" id="PS51419">
    <property type="entry name" value="RAB"/>
    <property type="match status" value="1"/>
</dbReference>
<evidence type="ECO:0000256" key="1">
    <source>
        <dbReference type="ARBA" id="ARBA00022741"/>
    </source>
</evidence>
<proteinExistence type="predicted"/>
<dbReference type="NCBIfam" id="TIGR00231">
    <property type="entry name" value="small_GTP"/>
    <property type="match status" value="1"/>
</dbReference>
<name>A0A9Y1BLP5_9ARCH</name>
<dbReference type="GO" id="GO:0005525">
    <property type="term" value="F:GTP binding"/>
    <property type="evidence" value="ECO:0007669"/>
    <property type="project" value="InterPro"/>
</dbReference>
<keyword evidence="1" id="KW-0547">Nucleotide-binding</keyword>
<dbReference type="Gene3D" id="3.40.50.300">
    <property type="entry name" value="P-loop containing nucleotide triphosphate hydrolases"/>
    <property type="match status" value="1"/>
</dbReference>
<sequence length="191" mass="21687">MNSLNQNIFKIVLLGEGAVGKTSLKRTYMGEEFVEGYKMTVGADFAVKKLEVDFYKITLQIWDLAGQPRFDAVREAYYRGAKGALLVFDISRPETYEILPKWLNELIKNSGGRKVPIILIGNKSDLREKHDQTVPINYAEDYAEKLTMWSGYHVSYVETSAKTGENVEKAFSELALQLVRNLEKLKVELGI</sequence>
<dbReference type="SUPFAM" id="SSF52540">
    <property type="entry name" value="P-loop containing nucleoside triphosphate hydrolases"/>
    <property type="match status" value="1"/>
</dbReference>
<dbReference type="CDD" id="cd00154">
    <property type="entry name" value="Rab"/>
    <property type="match status" value="1"/>
</dbReference>
<dbReference type="PANTHER" id="PTHR47978">
    <property type="match status" value="1"/>
</dbReference>
<dbReference type="Pfam" id="PF00071">
    <property type="entry name" value="Ras"/>
    <property type="match status" value="1"/>
</dbReference>
<dbReference type="EMBL" id="CP084166">
    <property type="protein sequence ID" value="UJG41030.1"/>
    <property type="molecule type" value="Genomic_DNA"/>
</dbReference>
<evidence type="ECO:0000313" key="2">
    <source>
        <dbReference type="EMBL" id="UJG41030.1"/>
    </source>
</evidence>
<dbReference type="SMART" id="SM00174">
    <property type="entry name" value="RHO"/>
    <property type="match status" value="1"/>
</dbReference>
<protein>
    <submittedName>
        <fullName evidence="2">GTP-binding protein</fullName>
    </submittedName>
</protein>
<dbReference type="InterPro" id="IPR001806">
    <property type="entry name" value="Small_GTPase"/>
</dbReference>
<dbReference type="SMART" id="SM00176">
    <property type="entry name" value="RAN"/>
    <property type="match status" value="1"/>
</dbReference>
<dbReference type="FunFam" id="3.40.50.300:FF:001329">
    <property type="entry name" value="Small GTP-binding protein, putative"/>
    <property type="match status" value="1"/>
</dbReference>
<dbReference type="SMART" id="SM00173">
    <property type="entry name" value="RAS"/>
    <property type="match status" value="1"/>
</dbReference>
<accession>A0A9Y1BLP5</accession>
<dbReference type="PROSITE" id="PS51420">
    <property type="entry name" value="RHO"/>
    <property type="match status" value="1"/>
</dbReference>
<dbReference type="Proteomes" id="UP001201020">
    <property type="component" value="Chromosome"/>
</dbReference>
<dbReference type="PROSITE" id="PS51417">
    <property type="entry name" value="ARF"/>
    <property type="match status" value="1"/>
</dbReference>
<reference evidence="2" key="1">
    <citation type="journal article" date="2022" name="Nat. Microbiol.">
        <title>Unique mobile elements and scalable gene flow at the prokaryote-eukaryote boundary revealed by circularized Asgard archaea genomes.</title>
        <authorList>
            <person name="Wu F."/>
            <person name="Speth D.R."/>
            <person name="Philosof A."/>
            <person name="Cremiere A."/>
            <person name="Narayanan A."/>
            <person name="Barco R.A."/>
            <person name="Connon S.A."/>
            <person name="Amend J.P."/>
            <person name="Antoshechkin I.A."/>
            <person name="Orphan V.J."/>
        </authorList>
    </citation>
    <scope>NUCLEOTIDE SEQUENCE</scope>
    <source>
        <strain evidence="2">PM71</strain>
    </source>
</reference>
<dbReference type="InterPro" id="IPR027417">
    <property type="entry name" value="P-loop_NTPase"/>
</dbReference>
<dbReference type="AlphaFoldDB" id="A0A9Y1BLP5"/>
<gene>
    <name evidence="2" type="ORF">K9W45_00885</name>
</gene>